<dbReference type="Proteomes" id="UP000199455">
    <property type="component" value="Unassembled WGS sequence"/>
</dbReference>
<dbReference type="SUPFAM" id="SSF143422">
    <property type="entry name" value="Transposase IS200-like"/>
    <property type="match status" value="1"/>
</dbReference>
<dbReference type="AlphaFoldDB" id="A0A1G6TZX8"/>
<dbReference type="InterPro" id="IPR052715">
    <property type="entry name" value="RAYT_transposase"/>
</dbReference>
<evidence type="ECO:0000313" key="3">
    <source>
        <dbReference type="Proteomes" id="UP000199455"/>
    </source>
</evidence>
<dbReference type="PANTHER" id="PTHR36966:SF1">
    <property type="entry name" value="REP-ASSOCIATED TYROSINE TRANSPOSASE"/>
    <property type="match status" value="1"/>
</dbReference>
<dbReference type="InterPro" id="IPR036515">
    <property type="entry name" value="Transposase_17_sf"/>
</dbReference>
<dbReference type="GO" id="GO:0006313">
    <property type="term" value="P:DNA transposition"/>
    <property type="evidence" value="ECO:0007669"/>
    <property type="project" value="InterPro"/>
</dbReference>
<dbReference type="GO" id="GO:0043565">
    <property type="term" value="F:sequence-specific DNA binding"/>
    <property type="evidence" value="ECO:0007669"/>
    <property type="project" value="TreeGrafter"/>
</dbReference>
<evidence type="ECO:0000259" key="1">
    <source>
        <dbReference type="SMART" id="SM01321"/>
    </source>
</evidence>
<keyword evidence="3" id="KW-1185">Reference proteome</keyword>
<dbReference type="Pfam" id="PF01797">
    <property type="entry name" value="Y1_Tnp"/>
    <property type="match status" value="1"/>
</dbReference>
<dbReference type="InterPro" id="IPR002686">
    <property type="entry name" value="Transposase_17"/>
</dbReference>
<protein>
    <submittedName>
        <fullName evidence="2">REP element-mobilizing transposase RayT</fullName>
    </submittedName>
</protein>
<dbReference type="GO" id="GO:0004803">
    <property type="term" value="F:transposase activity"/>
    <property type="evidence" value="ECO:0007669"/>
    <property type="project" value="InterPro"/>
</dbReference>
<dbReference type="EMBL" id="FMZH01000005">
    <property type="protein sequence ID" value="SDD34494.1"/>
    <property type="molecule type" value="Genomic_DNA"/>
</dbReference>
<sequence length="192" mass="22519">MKSLYYVFNSWIMAFKYTVTDQNEIYFITTTVVGWIDAFTRKELVEVIIESLKYCQSEKGLIIYAWCLMPSHLHMIVSATEGKKLSDIIRDFKKFTSKKIIKTLGEINESREWLLDKFAFAARTNIKNKDYKFWQDGFHPIILYSNEFKDQKLDYIHNNPIEAGIVTEAEYYNYSSAINYAGGMGLLEVVYM</sequence>
<dbReference type="SMART" id="SM01321">
    <property type="entry name" value="Y1_Tnp"/>
    <property type="match status" value="1"/>
</dbReference>
<dbReference type="RefSeq" id="WP_244154653.1">
    <property type="nucleotide sequence ID" value="NZ_FMZH01000005.1"/>
</dbReference>
<organism evidence="2 3">
    <name type="scientific">Pedobacter soli</name>
    <dbReference type="NCBI Taxonomy" id="390242"/>
    <lineage>
        <taxon>Bacteria</taxon>
        <taxon>Pseudomonadati</taxon>
        <taxon>Bacteroidota</taxon>
        <taxon>Sphingobacteriia</taxon>
        <taxon>Sphingobacteriales</taxon>
        <taxon>Sphingobacteriaceae</taxon>
        <taxon>Pedobacter</taxon>
    </lineage>
</organism>
<proteinExistence type="predicted"/>
<feature type="domain" description="Transposase IS200-like" evidence="1">
    <location>
        <begin position="21"/>
        <end position="159"/>
    </location>
</feature>
<dbReference type="NCBIfam" id="NF047646">
    <property type="entry name" value="REP_Tyr_transpos"/>
    <property type="match status" value="1"/>
</dbReference>
<evidence type="ECO:0000313" key="2">
    <source>
        <dbReference type="EMBL" id="SDD34494.1"/>
    </source>
</evidence>
<dbReference type="PANTHER" id="PTHR36966">
    <property type="entry name" value="REP-ASSOCIATED TYROSINE TRANSPOSASE"/>
    <property type="match status" value="1"/>
</dbReference>
<name>A0A1G6TZX8_9SPHI</name>
<dbReference type="Gene3D" id="3.30.70.1290">
    <property type="entry name" value="Transposase IS200-like"/>
    <property type="match status" value="1"/>
</dbReference>
<gene>
    <name evidence="2" type="ORF">SAMN04488024_105180</name>
</gene>
<accession>A0A1G6TZX8</accession>
<reference evidence="3" key="1">
    <citation type="submission" date="2016-10" db="EMBL/GenBank/DDBJ databases">
        <authorList>
            <person name="Varghese N."/>
            <person name="Submissions S."/>
        </authorList>
    </citation>
    <scope>NUCLEOTIDE SEQUENCE [LARGE SCALE GENOMIC DNA]</scope>
    <source>
        <strain evidence="3">DSM 18609</strain>
    </source>
</reference>